<comment type="cofactor">
    <cofactor evidence="1 5">
        <name>pyridoxal 5'-phosphate</name>
        <dbReference type="ChEBI" id="CHEBI:597326"/>
    </cofactor>
</comment>
<dbReference type="Gene3D" id="3.30.470.10">
    <property type="match status" value="1"/>
</dbReference>
<evidence type="ECO:0000256" key="5">
    <source>
        <dbReference type="RuleBase" id="RU004516"/>
    </source>
</evidence>
<dbReference type="PANTHER" id="PTHR42743">
    <property type="entry name" value="AMINO-ACID AMINOTRANSFERASE"/>
    <property type="match status" value="1"/>
</dbReference>
<comment type="similarity">
    <text evidence="2 4">Belongs to the class-IV pyridoxal-phosphate-dependent aminotransferase family.</text>
</comment>
<dbReference type="KEGG" id="alka:J0B03_10990"/>
<protein>
    <submittedName>
        <fullName evidence="6">Aminotransferase class IV family protein</fullName>
    </submittedName>
</protein>
<dbReference type="InterPro" id="IPR043132">
    <property type="entry name" value="BCAT-like_C"/>
</dbReference>
<dbReference type="EMBL" id="CP071444">
    <property type="protein sequence ID" value="QSX08300.1"/>
    <property type="molecule type" value="Genomic_DNA"/>
</dbReference>
<proteinExistence type="inferred from homology"/>
<dbReference type="PROSITE" id="PS00770">
    <property type="entry name" value="AA_TRANSFER_CLASS_4"/>
    <property type="match status" value="1"/>
</dbReference>
<dbReference type="SUPFAM" id="SSF56752">
    <property type="entry name" value="D-aminoacid aminotransferase-like PLP-dependent enzymes"/>
    <property type="match status" value="1"/>
</dbReference>
<dbReference type="Proteomes" id="UP000663499">
    <property type="component" value="Chromosome"/>
</dbReference>
<dbReference type="InterPro" id="IPR050571">
    <property type="entry name" value="Class-IV_PLP-Dep_Aminotrnsfr"/>
</dbReference>
<dbReference type="InterPro" id="IPR018300">
    <property type="entry name" value="Aminotrans_IV_CS"/>
</dbReference>
<evidence type="ECO:0000256" key="3">
    <source>
        <dbReference type="ARBA" id="ARBA00022898"/>
    </source>
</evidence>
<dbReference type="CDD" id="cd00449">
    <property type="entry name" value="PLPDE_IV"/>
    <property type="match status" value="1"/>
</dbReference>
<sequence length="296" mass="33402">MQSIWEYGTIKLLKDNGVENLSEILGSFIYKNGALVGKPDQMEAFPGDSIYEVIRMVDSRLVFLEDHLDRFYGSLELAGKKAKPERLVLKESMERLIHANGGGSRNLRLVYVPLEIGFHLYMYLIPTAVPDEKTRKEGASVVTHRVDRENPNIKTVSQSYKDLLQQEGFQGKFELLLVDSQGWIREGSKTNIFFILNDSLVTPPAKEVLPGITRKKVLEICREEGIKVEEGFLSIQDLDQVSGIFLTGTSIGVLPVKDVDGRAFPLDHPVLKRLKDGYEKKAAQKEQESPEEGWTH</sequence>
<dbReference type="InterPro" id="IPR043131">
    <property type="entry name" value="BCAT-like_N"/>
</dbReference>
<dbReference type="InterPro" id="IPR001544">
    <property type="entry name" value="Aminotrans_IV"/>
</dbReference>
<evidence type="ECO:0000256" key="4">
    <source>
        <dbReference type="RuleBase" id="RU004106"/>
    </source>
</evidence>
<reference evidence="6" key="1">
    <citation type="submission" date="2021-03" db="EMBL/GenBank/DDBJ databases">
        <title>Alkalibacter marinus sp. nov., isolated from tidal flat sediment.</title>
        <authorList>
            <person name="Namirimu T."/>
            <person name="Yang J.-A."/>
            <person name="Yang S.-H."/>
            <person name="Kim Y.-J."/>
            <person name="Kwon K.K."/>
        </authorList>
    </citation>
    <scope>NUCLEOTIDE SEQUENCE</scope>
    <source>
        <strain evidence="6">ES005</strain>
    </source>
</reference>
<evidence type="ECO:0000256" key="2">
    <source>
        <dbReference type="ARBA" id="ARBA00009320"/>
    </source>
</evidence>
<keyword evidence="6" id="KW-0032">Aminotransferase</keyword>
<dbReference type="Gene3D" id="3.20.10.10">
    <property type="entry name" value="D-amino Acid Aminotransferase, subunit A, domain 2"/>
    <property type="match status" value="1"/>
</dbReference>
<evidence type="ECO:0000313" key="6">
    <source>
        <dbReference type="EMBL" id="QSX08300.1"/>
    </source>
</evidence>
<keyword evidence="7" id="KW-1185">Reference proteome</keyword>
<dbReference type="InterPro" id="IPR036038">
    <property type="entry name" value="Aminotransferase-like"/>
</dbReference>
<dbReference type="FunFam" id="3.20.10.10:FF:000002">
    <property type="entry name" value="D-alanine aminotransferase"/>
    <property type="match status" value="1"/>
</dbReference>
<keyword evidence="6" id="KW-0808">Transferase</keyword>
<dbReference type="RefSeq" id="WP_207299642.1">
    <property type="nucleotide sequence ID" value="NZ_CP071444.1"/>
</dbReference>
<dbReference type="GO" id="GO:0008483">
    <property type="term" value="F:transaminase activity"/>
    <property type="evidence" value="ECO:0007669"/>
    <property type="project" value="UniProtKB-KW"/>
</dbReference>
<dbReference type="GO" id="GO:0008652">
    <property type="term" value="P:amino acid biosynthetic process"/>
    <property type="evidence" value="ECO:0007669"/>
    <property type="project" value="UniProtKB-ARBA"/>
</dbReference>
<gene>
    <name evidence="6" type="ORF">J0B03_10990</name>
</gene>
<dbReference type="PANTHER" id="PTHR42743:SF11">
    <property type="entry name" value="AMINODEOXYCHORISMATE LYASE"/>
    <property type="match status" value="1"/>
</dbReference>
<name>A0A974XGN9_9FIRM</name>
<dbReference type="AlphaFoldDB" id="A0A974XGN9"/>
<organism evidence="6 7">
    <name type="scientific">Alkalibacter rhizosphaerae</name>
    <dbReference type="NCBI Taxonomy" id="2815577"/>
    <lineage>
        <taxon>Bacteria</taxon>
        <taxon>Bacillati</taxon>
        <taxon>Bacillota</taxon>
        <taxon>Clostridia</taxon>
        <taxon>Eubacteriales</taxon>
        <taxon>Eubacteriaceae</taxon>
        <taxon>Alkalibacter</taxon>
    </lineage>
</organism>
<keyword evidence="3 5" id="KW-0663">Pyridoxal phosphate</keyword>
<accession>A0A974XGN9</accession>
<evidence type="ECO:0000256" key="1">
    <source>
        <dbReference type="ARBA" id="ARBA00001933"/>
    </source>
</evidence>
<evidence type="ECO:0000313" key="7">
    <source>
        <dbReference type="Proteomes" id="UP000663499"/>
    </source>
</evidence>
<dbReference type="Pfam" id="PF01063">
    <property type="entry name" value="Aminotran_4"/>
    <property type="match status" value="1"/>
</dbReference>
<dbReference type="GO" id="GO:0046394">
    <property type="term" value="P:carboxylic acid biosynthetic process"/>
    <property type="evidence" value="ECO:0007669"/>
    <property type="project" value="UniProtKB-ARBA"/>
</dbReference>